<accession>A0ACB8UYU7</accession>
<organism evidence="1">
    <name type="scientific">Ophidiomyces ophidiicola</name>
    <dbReference type="NCBI Taxonomy" id="1387563"/>
    <lineage>
        <taxon>Eukaryota</taxon>
        <taxon>Fungi</taxon>
        <taxon>Dikarya</taxon>
        <taxon>Ascomycota</taxon>
        <taxon>Pezizomycotina</taxon>
        <taxon>Eurotiomycetes</taxon>
        <taxon>Eurotiomycetidae</taxon>
        <taxon>Onygenales</taxon>
        <taxon>Onygenaceae</taxon>
        <taxon>Ophidiomyces</taxon>
    </lineage>
</organism>
<comment type="caution">
    <text evidence="1">The sequence shown here is derived from an EMBL/GenBank/DDBJ whole genome shotgun (WGS) entry which is preliminary data.</text>
</comment>
<reference evidence="1" key="1">
    <citation type="journal article" date="2022" name="bioRxiv">
        <title>Population genetic analysis of Ophidiomyces ophidiicola, the causative agent of snake fungal disease, indicates recent introductions to the USA.</title>
        <authorList>
            <person name="Ladner J.T."/>
            <person name="Palmer J.M."/>
            <person name="Ettinger C.L."/>
            <person name="Stajich J.E."/>
            <person name="Farrell T.M."/>
            <person name="Glorioso B.M."/>
            <person name="Lawson B."/>
            <person name="Price S.J."/>
            <person name="Stengle A.G."/>
            <person name="Grear D.A."/>
            <person name="Lorch J.M."/>
        </authorList>
    </citation>
    <scope>NUCLEOTIDE SEQUENCE</scope>
    <source>
        <strain evidence="1">NWHC 24266-5</strain>
    </source>
</reference>
<sequence>MDTSFDPFTQDIRLLFANGTEFARPISQLNYFFKDNTRQAIAYGSQLGASLILLVVVMLLTPPDKRRSPVFYMNTGALLINVGRILTLCIYYTTGFSDVYAILAEDYSRVTTAAYANSLIGTVLNSVLLICIEASLLFQTQVLCSTFRDLYRRILLAVSICIVLITVGFRLVATVENCKAILGLYTFEGYIWLQSTTSILTTFSICYFSAIFVAKLGAAINTRRKLNLTGFGAMQVIFIMSCQTMIVPAIMSILQYFVEVTEMPPLVLSLVVLSLPLSSMWAAQATKNSFDAIQGFSEPRPLFGPGSEKTKTTTQGSMAMNIPKRQLTADQLDRLYPELETGEIHVERDFTIRSDTAR</sequence>
<dbReference type="EMBL" id="JALBCA010000034">
    <property type="protein sequence ID" value="KAI2388003.1"/>
    <property type="molecule type" value="Genomic_DNA"/>
</dbReference>
<keyword evidence="1" id="KW-0675">Receptor</keyword>
<protein>
    <submittedName>
        <fullName evidence="1">Pheromone alpha factor receptor</fullName>
    </submittedName>
</protein>
<evidence type="ECO:0000313" key="1">
    <source>
        <dbReference type="EMBL" id="KAI2388003.1"/>
    </source>
</evidence>
<name>A0ACB8UYU7_9EURO</name>
<proteinExistence type="predicted"/>
<gene>
    <name evidence="1" type="primary">STE2</name>
    <name evidence="1" type="ORF">LOY88_002799</name>
</gene>